<evidence type="ECO:0000313" key="4">
    <source>
        <dbReference type="Proteomes" id="UP000017127"/>
    </source>
</evidence>
<dbReference type="EMBL" id="AUZM01000090">
    <property type="protein sequence ID" value="ERT04572.1"/>
    <property type="molecule type" value="Genomic_DNA"/>
</dbReference>
<name>U7QBJ9_9CYAN</name>
<evidence type="ECO:0000256" key="1">
    <source>
        <dbReference type="SAM" id="MobiDB-lite"/>
    </source>
</evidence>
<comment type="caution">
    <text evidence="3">The sequence shown here is derived from an EMBL/GenBank/DDBJ whole genome shotgun (WGS) entry which is preliminary data.</text>
</comment>
<feature type="compositionally biased region" description="Acidic residues" evidence="1">
    <location>
        <begin position="1354"/>
        <end position="1364"/>
    </location>
</feature>
<dbReference type="Pfam" id="PF12770">
    <property type="entry name" value="CHAT"/>
    <property type="match status" value="1"/>
</dbReference>
<protein>
    <submittedName>
        <fullName evidence="3">Filamentous hemagglutinin family N-terminal domain protein</fullName>
    </submittedName>
</protein>
<dbReference type="RefSeq" id="WP_023069171.1">
    <property type="nucleotide sequence ID" value="NZ_AUZM01000090.1"/>
</dbReference>
<dbReference type="InterPro" id="IPR008638">
    <property type="entry name" value="FhaB/CdiA-like_TPS"/>
</dbReference>
<evidence type="ECO:0000259" key="2">
    <source>
        <dbReference type="SMART" id="SM00912"/>
    </source>
</evidence>
<feature type="region of interest" description="Disordered" evidence="1">
    <location>
        <begin position="1276"/>
        <end position="1364"/>
    </location>
</feature>
<gene>
    <name evidence="3" type="ORF">M595_5480</name>
</gene>
<dbReference type="SUPFAM" id="SSF51126">
    <property type="entry name" value="Pectin lyase-like"/>
    <property type="match status" value="1"/>
</dbReference>
<dbReference type="Proteomes" id="UP000017127">
    <property type="component" value="Unassembled WGS sequence"/>
</dbReference>
<keyword evidence="4" id="KW-1185">Reference proteome</keyword>
<dbReference type="SMART" id="SM00912">
    <property type="entry name" value="Haemagg_act"/>
    <property type="match status" value="1"/>
</dbReference>
<dbReference type="Pfam" id="PF05860">
    <property type="entry name" value="TPS"/>
    <property type="match status" value="1"/>
</dbReference>
<accession>U7QBJ9</accession>
<dbReference type="Gene3D" id="2.160.20.10">
    <property type="entry name" value="Single-stranded right-handed beta-helix, Pectin lyase-like"/>
    <property type="match status" value="1"/>
</dbReference>
<feature type="compositionally biased region" description="Polar residues" evidence="1">
    <location>
        <begin position="1326"/>
        <end position="1336"/>
    </location>
</feature>
<evidence type="ECO:0000313" key="3">
    <source>
        <dbReference type="EMBL" id="ERT04572.1"/>
    </source>
</evidence>
<dbReference type="InterPro" id="IPR012334">
    <property type="entry name" value="Pectin_lyas_fold"/>
</dbReference>
<dbReference type="InterPro" id="IPR024983">
    <property type="entry name" value="CHAT_dom"/>
</dbReference>
<feature type="compositionally biased region" description="Polar residues" evidence="1">
    <location>
        <begin position="1279"/>
        <end position="1293"/>
    </location>
</feature>
<dbReference type="InterPro" id="IPR011050">
    <property type="entry name" value="Pectin_lyase_fold/virulence"/>
</dbReference>
<dbReference type="OrthoDB" id="433405at2"/>
<proteinExistence type="predicted"/>
<reference evidence="3 4" key="1">
    <citation type="journal article" date="2013" name="Front. Microbiol.">
        <title>Comparative genomic analyses of the cyanobacterium, Lyngbya aestuarii BL J, a powerful hydrogen producer.</title>
        <authorList>
            <person name="Kothari A."/>
            <person name="Vaughn M."/>
            <person name="Garcia-Pichel F."/>
        </authorList>
    </citation>
    <scope>NUCLEOTIDE SEQUENCE [LARGE SCALE GENOMIC DNA]</scope>
    <source>
        <strain evidence="3 4">BL J</strain>
    </source>
</reference>
<feature type="compositionally biased region" description="Polar residues" evidence="1">
    <location>
        <begin position="1306"/>
        <end position="1315"/>
    </location>
</feature>
<organism evidence="3 4">
    <name type="scientific">Lyngbya aestuarii BL J</name>
    <dbReference type="NCBI Taxonomy" id="1348334"/>
    <lineage>
        <taxon>Bacteria</taxon>
        <taxon>Bacillati</taxon>
        <taxon>Cyanobacteriota</taxon>
        <taxon>Cyanophyceae</taxon>
        <taxon>Oscillatoriophycideae</taxon>
        <taxon>Oscillatoriales</taxon>
        <taxon>Microcoleaceae</taxon>
        <taxon>Lyngbya</taxon>
    </lineage>
</organism>
<dbReference type="NCBIfam" id="TIGR01901">
    <property type="entry name" value="adhes_NPXG"/>
    <property type="match status" value="1"/>
</dbReference>
<feature type="domain" description="Filamentous haemagglutinin FhaB/tRNA nuclease CdiA-like TPS" evidence="2">
    <location>
        <begin position="54"/>
        <end position="166"/>
    </location>
</feature>
<dbReference type="PATRIC" id="fig|1348334.3.peg.5271"/>
<sequence>MNISSYFKSVVFSLPLLTLLLVFETYEFPDSWRCKIFSAFKSKKVVAQPIVPEPNSTNTVTHQQGNRIDIEGGKLSSDGANLFHSFTDFNVESGQVANFLSNNSIQNIFTRVVGGNASVVNGLIQMTGGNANLFLMNPAGVIFGSNASLNVPASFTVTTATGVGLGSNWFNAIGSNDYASLVGSPSAFRFSTTGSGSIINEGTLAVASGENISLLGSNVINTGTVSAPGGQITIAAIPGEQILRISQAGHLLNLEVATADWGSDSPEIAPLSLPQLLTGGDRNHATGVTVLADGRVELTNSGTEIPTSSGVAVVSGNVTAAAGSVNIVGETVGLVDSHVDVSGINGGGTVRIGGDQRGSGLIPNANSTFINRNSSILANAEVEGNAGQIIIWSDRDTRFFGKISAQSVTGNGGFAEISSYGNLTVEGNVDLRGANGSVGTLLLDPLNITIFDGNDTIENENSLRDNQILAENNPSEFTISETRLERIAETADIILEARDNITINDLEDNQLNFQASSGSVTFTADADGDGKGSFLMSPDDTLQTAGGNILITGIDLTIGDLSTNGGNISLSSSMNGEIETGQLSTTNSLGEGGNITITTNQGEILTADLQTSGLNNSGDIILNSGGNLTTGELSTQALNSTAGQAGEVTVNAVENIEIDLINSSGSQQAGNIRINSEEGNIDFLSDSYSLDATSAEGSGGNIEISTPQRLSLNSVNAKGRTVGGDINLEAEVEIEAEAIRTGGFENSNLTLGETKASSTGDITLTSDEINLTSLVEGTGNLILQPATNAQDIVIGNSDSNSGLTMDLTTDEITTLQDGFTQIIIGRPDSRGSIYINGNSTFQDPTLIQSPLGRINMGTTSSGSPYTLTGVDNASLTLNALNDITLGNLRTNGQDITITSQSGRIIAQQIQNTGNPQATIQLTADEIDLVGGNNSIMGRGFLLLQPYNNRQAITLGNDANTEALELSGSDLNALGNGFELITIGRSNTSSPLTIAGDITFRDPVRLRSPNFPGFVVAQGTITGVDNAAIQIEADGNLFLGNINTTGQSLQLTSISGQITSGNLQSSGEINLQAGEAIETGNIRISSNSTSNSSLQNPQVNLVSQGSDVIVKGNIITNQNSNLTRVNIQAQNQIQTNNITSSQEIRLTSEQGEIVTGNLSSSATEDAGNITIQSGDRITTGTLEASSTEGNGGNIRLVSPNDIEVTSINTEAAQTGGNIEISTQQFFRATGTFQAANQVEASLSAVGSSEGGNIIIPSSANSSFEIGDATLNGTAGAITNGEVTTFPPSSNSANPPQKPESNEDNLETESPNQSPDNQEPVIQENGVEPTTENPSTPSEVAEVPVSENVDSQTETITEDNLENNEELSQDIENIPIQLEGTTISNDQVATSTFSSSVLQIDLFRGQEFIKYFGDNINKNPVSDQSIRQTLSDITKLTGHKPAIVYVSVQANQLEIRLVLPDGQPLFKSIQIQREELLEVVREFSNQIRTPSRLSDTEYQVNGKKLYDWLILPLKAELEKHQVKTLIFSMDAGLRTLPIAALYDGEKFLLEDYSLALIPSLSLTDTSYVNLKNSQVLAMGASKFSDPAQEPLPAVPIELNLIMQEDQWSGQSFLNEEFTIDNLTTQRKQKQFEIIHLATHGEFLAGGANRSYIQFWDQKLWLNELRQLRLDQPPVELLVLSACTTAVGDEDAELGFAGLAIQAGVKSALASLWYVSDAGTLGLMSTFYDALLHSPIKAEALRQAQLAMLQGKVRLEGGNLIYEKKTLTGEVELPPEIAVRGDVSLSHPFYWAGFTLIGSPW</sequence>